<evidence type="ECO:0000256" key="6">
    <source>
        <dbReference type="ARBA" id="ARBA00022769"/>
    </source>
</evidence>
<dbReference type="SMART" id="SM00487">
    <property type="entry name" value="DEXDc"/>
    <property type="match status" value="1"/>
</dbReference>
<feature type="binding site" evidence="12">
    <location>
        <begin position="48"/>
        <end position="55"/>
    </location>
    <ligand>
        <name>ATP</name>
        <dbReference type="ChEBI" id="CHEBI:30616"/>
    </ligand>
</feature>
<evidence type="ECO:0000313" key="19">
    <source>
        <dbReference type="EMBL" id="VYT68452.1"/>
    </source>
</evidence>
<dbReference type="GO" id="GO:0009432">
    <property type="term" value="P:SOS response"/>
    <property type="evidence" value="ECO:0007669"/>
    <property type="project" value="UniProtKB-UniRule"/>
</dbReference>
<dbReference type="InterPro" id="IPR041471">
    <property type="entry name" value="UvrB_inter"/>
</dbReference>
<dbReference type="GO" id="GO:0003677">
    <property type="term" value="F:DNA binding"/>
    <property type="evidence" value="ECO:0007669"/>
    <property type="project" value="UniProtKB-UniRule"/>
</dbReference>
<name>A0A6N2YT79_9FIRM</name>
<dbReference type="Pfam" id="PF17757">
    <property type="entry name" value="UvrB_inter"/>
    <property type="match status" value="1"/>
</dbReference>
<dbReference type="Pfam" id="PF12344">
    <property type="entry name" value="UvrB"/>
    <property type="match status" value="1"/>
</dbReference>
<dbReference type="GO" id="GO:0009381">
    <property type="term" value="F:excinuclease ABC activity"/>
    <property type="evidence" value="ECO:0007669"/>
    <property type="project" value="UniProtKB-UniRule"/>
</dbReference>
<reference evidence="19" key="1">
    <citation type="submission" date="2019-11" db="EMBL/GenBank/DDBJ databases">
        <authorList>
            <person name="Feng L."/>
        </authorList>
    </citation>
    <scope>NUCLEOTIDE SEQUENCE</scope>
    <source>
        <strain evidence="19">VatypicaLFYP47</strain>
    </source>
</reference>
<protein>
    <recommendedName>
        <fullName evidence="11 12">UvrABC system protein B</fullName>
        <shortName evidence="12">Protein UvrB</shortName>
    </recommendedName>
    <alternativeName>
        <fullName evidence="12">Excinuclease ABC subunit B</fullName>
    </alternativeName>
</protein>
<dbReference type="SUPFAM" id="SSF52540">
    <property type="entry name" value="P-loop containing nucleoside triphosphate hydrolases"/>
    <property type="match status" value="2"/>
</dbReference>
<evidence type="ECO:0000256" key="5">
    <source>
        <dbReference type="ARBA" id="ARBA00022763"/>
    </source>
</evidence>
<comment type="subcellular location">
    <subcellularLocation>
        <location evidence="1 12 13">Cytoplasm</location>
    </subcellularLocation>
</comment>
<feature type="domain" description="Helicase C-terminal" evidence="18">
    <location>
        <begin position="439"/>
        <end position="605"/>
    </location>
</feature>
<dbReference type="InterPro" id="IPR001943">
    <property type="entry name" value="UVR_dom"/>
</dbReference>
<feature type="short sequence motif" description="Beta-hairpin" evidence="12">
    <location>
        <begin position="101"/>
        <end position="124"/>
    </location>
</feature>
<evidence type="ECO:0000259" key="16">
    <source>
        <dbReference type="PROSITE" id="PS50151"/>
    </source>
</evidence>
<comment type="subunit">
    <text evidence="10 12 13">Forms a heterotetramer with UvrA during the search for lesions. Interacts with UvrC in an incision complex.</text>
</comment>
<keyword evidence="8 12" id="KW-0267">Excision nuclease</keyword>
<evidence type="ECO:0000259" key="18">
    <source>
        <dbReference type="PROSITE" id="PS51194"/>
    </source>
</evidence>
<dbReference type="GO" id="GO:0016887">
    <property type="term" value="F:ATP hydrolysis activity"/>
    <property type="evidence" value="ECO:0007669"/>
    <property type="project" value="InterPro"/>
</dbReference>
<dbReference type="PANTHER" id="PTHR24029:SF0">
    <property type="entry name" value="UVRABC SYSTEM PROTEIN B"/>
    <property type="match status" value="1"/>
</dbReference>
<dbReference type="PROSITE" id="PS50151">
    <property type="entry name" value="UVR"/>
    <property type="match status" value="1"/>
</dbReference>
<comment type="function">
    <text evidence="12">The UvrABC repair system catalyzes the recognition and processing of DNA lesions. A damage recognition complex composed of 2 UvrA and 2 UvrB subunits scans DNA for abnormalities. Upon binding of the UvrA(2)B(2) complex to a putative damaged site, the DNA wraps around one UvrB monomer. DNA wrap is dependent on ATP binding by UvrB and probably causes local melting of the DNA helix, facilitating insertion of UvrB beta-hairpin between the DNA strands. Then UvrB probes one DNA strand for the presence of a lesion. If a lesion is found the UvrA subunits dissociate and the UvrB-DNA preincision complex is formed. This complex is subsequently bound by UvrC and the second UvrB is released. If no lesion is found, the DNA wraps around the other UvrB subunit that will check the other stand for damage.</text>
</comment>
<dbReference type="NCBIfam" id="NF003673">
    <property type="entry name" value="PRK05298.1"/>
    <property type="match status" value="1"/>
</dbReference>
<dbReference type="CDD" id="cd17916">
    <property type="entry name" value="DEXHc_UvrB"/>
    <property type="match status" value="1"/>
</dbReference>
<dbReference type="PANTHER" id="PTHR24029">
    <property type="entry name" value="UVRABC SYSTEM PROTEIN B"/>
    <property type="match status" value="1"/>
</dbReference>
<dbReference type="RefSeq" id="WP_156717641.1">
    <property type="nucleotide sequence ID" value="NZ_CACRUN010000005.1"/>
</dbReference>
<dbReference type="InterPro" id="IPR014001">
    <property type="entry name" value="Helicase_ATP-bd"/>
</dbReference>
<feature type="compositionally biased region" description="Basic residues" evidence="15">
    <location>
        <begin position="708"/>
        <end position="726"/>
    </location>
</feature>
<evidence type="ECO:0000256" key="10">
    <source>
        <dbReference type="ARBA" id="ARBA00026033"/>
    </source>
</evidence>
<dbReference type="SMART" id="SM00490">
    <property type="entry name" value="HELICc"/>
    <property type="match status" value="1"/>
</dbReference>
<evidence type="ECO:0000256" key="1">
    <source>
        <dbReference type="ARBA" id="ARBA00004496"/>
    </source>
</evidence>
<sequence length="726" mass="82466">MKHNSYNYEGGQPFKVEAPFTPTGDQPTAIQSLTDGIERGEWAQVLLGATGTGKTFTMAKVIEAVQKPTLIIAHNKTLAAQLCSEFKSFFPNNAVEYFVSYYDFYQPEAYIPSSDTYIEKDASINDEIDKLRHSATMSLFERRDVIIVASVSCIYGLGDPEDYSDLVLSLRLGQTKSRDEILSKLVDIQYTRNDMNFIRGTFRVQGDTIEIFPAAYSERAIRVELFGDEIDRLVEVDALTGEVIAERKHVAVYPASHYVTTKEKMKIAVERIEAELDEQLAKLKAEDRLLEAQRLEQRTRYDIEMMQEMGYCSGIENYSRHMSERKAGEAPYTLIDYFPDDFLIMVDESHVTIPQVRAMYNGDRARKESLIEYGFRLPSALDNRPLKFDEFVERINQIVYVSATPGPYEMEVETNVAEQIIRPTGLLDPSIEIRPIKGQMDDLLGEIHKRAAKNERVLVTTLTKKMAEDLTEFLKEMGVRVRYLHSDIVTIERAEIIRDLRAGVFDVLVGINLLREGLDMPEVSLVAILDADKEGFLRSDTAMIQTIGRAARNVNGHVIMYADRVTGSMQRAMDETDRRRAVQEAYNIEHHITPKSVSKDVKELIELTKIEEDMVTDGKGLSPKKGKKKSSAAGMDHGHEPYAQDADTTKVAEITAEELYNKIEELDRQMKAAAKQLEFEKAAKLRDQLGELRQQWSDMHSVGESKLKKPRKNSKKQSPKSKKVHI</sequence>
<evidence type="ECO:0000256" key="2">
    <source>
        <dbReference type="ARBA" id="ARBA00008533"/>
    </source>
</evidence>
<dbReference type="CDD" id="cd18790">
    <property type="entry name" value="SF2_C_UvrB"/>
    <property type="match status" value="1"/>
</dbReference>
<gene>
    <name evidence="19" type="primary">uvrB_1</name>
    <name evidence="12" type="synonym">uvrB</name>
    <name evidence="19" type="ORF">VALFYP47_00552</name>
</gene>
<comment type="domain">
    <text evidence="12">The beta-hairpin motif is involved in DNA binding.</text>
</comment>
<dbReference type="PROSITE" id="PS51192">
    <property type="entry name" value="HELICASE_ATP_BIND_1"/>
    <property type="match status" value="1"/>
</dbReference>
<dbReference type="SUPFAM" id="SSF46600">
    <property type="entry name" value="C-terminal UvrC-binding domain of UvrB"/>
    <property type="match status" value="1"/>
</dbReference>
<evidence type="ECO:0000259" key="17">
    <source>
        <dbReference type="PROSITE" id="PS51192"/>
    </source>
</evidence>
<dbReference type="GO" id="GO:0009380">
    <property type="term" value="C:excinuclease repair complex"/>
    <property type="evidence" value="ECO:0007669"/>
    <property type="project" value="InterPro"/>
</dbReference>
<feature type="region of interest" description="Disordered" evidence="15">
    <location>
        <begin position="616"/>
        <end position="648"/>
    </location>
</feature>
<dbReference type="HAMAP" id="MF_00204">
    <property type="entry name" value="UvrB"/>
    <property type="match status" value="1"/>
</dbReference>
<feature type="coiled-coil region" evidence="14">
    <location>
        <begin position="262"/>
        <end position="293"/>
    </location>
</feature>
<dbReference type="GO" id="GO:0005737">
    <property type="term" value="C:cytoplasm"/>
    <property type="evidence" value="ECO:0007669"/>
    <property type="project" value="UniProtKB-SubCell"/>
</dbReference>
<evidence type="ECO:0000256" key="12">
    <source>
        <dbReference type="HAMAP-Rule" id="MF_00204"/>
    </source>
</evidence>
<feature type="region of interest" description="Disordered" evidence="15">
    <location>
        <begin position="696"/>
        <end position="726"/>
    </location>
</feature>
<evidence type="ECO:0000256" key="11">
    <source>
        <dbReference type="ARBA" id="ARBA00029504"/>
    </source>
</evidence>
<feature type="domain" description="Helicase ATP-binding" evidence="17">
    <location>
        <begin position="35"/>
        <end position="169"/>
    </location>
</feature>
<keyword evidence="9 12" id="KW-0234">DNA repair</keyword>
<dbReference type="InterPro" id="IPR024759">
    <property type="entry name" value="UvrB_YAD/RRR_dom"/>
</dbReference>
<dbReference type="InterPro" id="IPR036876">
    <property type="entry name" value="UVR_dom_sf"/>
</dbReference>
<dbReference type="EMBL" id="CACRUN010000005">
    <property type="protein sequence ID" value="VYT68452.1"/>
    <property type="molecule type" value="Genomic_DNA"/>
</dbReference>
<dbReference type="Gene3D" id="4.10.860.10">
    <property type="entry name" value="UVR domain"/>
    <property type="match status" value="1"/>
</dbReference>
<evidence type="ECO:0000256" key="15">
    <source>
        <dbReference type="SAM" id="MobiDB-lite"/>
    </source>
</evidence>
<dbReference type="Pfam" id="PF04851">
    <property type="entry name" value="ResIII"/>
    <property type="match status" value="1"/>
</dbReference>
<keyword evidence="5 12" id="KW-0227">DNA damage</keyword>
<keyword evidence="7 12" id="KW-0067">ATP-binding</keyword>
<feature type="domain" description="UVR" evidence="16">
    <location>
        <begin position="660"/>
        <end position="695"/>
    </location>
</feature>
<keyword evidence="14" id="KW-0175">Coiled coil</keyword>
<dbReference type="InterPro" id="IPR004807">
    <property type="entry name" value="UvrB"/>
</dbReference>
<dbReference type="InterPro" id="IPR001650">
    <property type="entry name" value="Helicase_C-like"/>
</dbReference>
<evidence type="ECO:0000256" key="4">
    <source>
        <dbReference type="ARBA" id="ARBA00022741"/>
    </source>
</evidence>
<dbReference type="Gene3D" id="3.40.50.300">
    <property type="entry name" value="P-loop containing nucleotide triphosphate hydrolases"/>
    <property type="match status" value="3"/>
</dbReference>
<dbReference type="InterPro" id="IPR027417">
    <property type="entry name" value="P-loop_NTPase"/>
</dbReference>
<evidence type="ECO:0000256" key="3">
    <source>
        <dbReference type="ARBA" id="ARBA00022490"/>
    </source>
</evidence>
<feature type="compositionally biased region" description="Basic and acidic residues" evidence="15">
    <location>
        <begin position="636"/>
        <end position="648"/>
    </location>
</feature>
<dbReference type="AlphaFoldDB" id="A0A6N2YT79"/>
<organism evidence="19">
    <name type="scientific">Veillonella atypica</name>
    <dbReference type="NCBI Taxonomy" id="39777"/>
    <lineage>
        <taxon>Bacteria</taxon>
        <taxon>Bacillati</taxon>
        <taxon>Bacillota</taxon>
        <taxon>Negativicutes</taxon>
        <taxon>Veillonellales</taxon>
        <taxon>Veillonellaceae</taxon>
        <taxon>Veillonella</taxon>
    </lineage>
</organism>
<evidence type="ECO:0000256" key="7">
    <source>
        <dbReference type="ARBA" id="ARBA00022840"/>
    </source>
</evidence>
<keyword evidence="12 13" id="KW-0742">SOS response</keyword>
<evidence type="ECO:0000256" key="8">
    <source>
        <dbReference type="ARBA" id="ARBA00022881"/>
    </source>
</evidence>
<dbReference type="Pfam" id="PF00271">
    <property type="entry name" value="Helicase_C"/>
    <property type="match status" value="1"/>
</dbReference>
<accession>A0A6N2YT79</accession>
<dbReference type="GO" id="GO:0005524">
    <property type="term" value="F:ATP binding"/>
    <property type="evidence" value="ECO:0007669"/>
    <property type="project" value="UniProtKB-UniRule"/>
</dbReference>
<dbReference type="NCBIfam" id="TIGR00631">
    <property type="entry name" value="uvrb"/>
    <property type="match status" value="1"/>
</dbReference>
<dbReference type="InterPro" id="IPR006935">
    <property type="entry name" value="Helicase/UvrB_N"/>
</dbReference>
<comment type="similarity">
    <text evidence="2 12 13">Belongs to the UvrB family.</text>
</comment>
<evidence type="ECO:0000256" key="9">
    <source>
        <dbReference type="ARBA" id="ARBA00023204"/>
    </source>
</evidence>
<evidence type="ECO:0000256" key="14">
    <source>
        <dbReference type="SAM" id="Coils"/>
    </source>
</evidence>
<dbReference type="GO" id="GO:0006289">
    <property type="term" value="P:nucleotide-excision repair"/>
    <property type="evidence" value="ECO:0007669"/>
    <property type="project" value="UniProtKB-UniRule"/>
</dbReference>
<evidence type="ECO:0000256" key="13">
    <source>
        <dbReference type="RuleBase" id="RU003587"/>
    </source>
</evidence>
<feature type="coiled-coil region" evidence="14">
    <location>
        <begin position="649"/>
        <end position="695"/>
    </location>
</feature>
<keyword evidence="3 12" id="KW-0963">Cytoplasm</keyword>
<keyword evidence="4 12" id="KW-0547">Nucleotide-binding</keyword>
<dbReference type="Pfam" id="PF02151">
    <property type="entry name" value="UVR"/>
    <property type="match status" value="1"/>
</dbReference>
<proteinExistence type="inferred from homology"/>
<keyword evidence="6 12" id="KW-0228">DNA excision</keyword>
<dbReference type="PROSITE" id="PS51194">
    <property type="entry name" value="HELICASE_CTER"/>
    <property type="match status" value="1"/>
</dbReference>